<feature type="compositionally biased region" description="Basic and acidic residues" evidence="5">
    <location>
        <begin position="371"/>
        <end position="384"/>
    </location>
</feature>
<comment type="function">
    <text evidence="3">Negatively regulates the PAK1 kinase. PAK1 is a member of the PAK kinase family, which has been shown to play a positive role in the regulation of signaling pathways involving MAPK8 and RELA. PAK1 exists as an inactive homodimer, which is activated by binding of small GTPases such as CDC42 to an N-terminal regulatory domain. PAK1IP1 also binds to the N-terminus of PAK1, and inhibits the specific activation of PAK1 by CDC42. May be involved in ribosomal large subunit assembly.</text>
</comment>
<dbReference type="GO" id="GO:0016301">
    <property type="term" value="F:kinase activity"/>
    <property type="evidence" value="ECO:0007669"/>
    <property type="project" value="UniProtKB-KW"/>
</dbReference>
<dbReference type="Gene3D" id="2.130.10.10">
    <property type="entry name" value="YVTN repeat-like/Quinoprotein amine dehydrogenase"/>
    <property type="match status" value="3"/>
</dbReference>
<dbReference type="OrthoDB" id="308449at2759"/>
<organism evidence="6">
    <name type="scientific">Hydra vulgaris</name>
    <name type="common">Hydra</name>
    <name type="synonym">Hydra attenuata</name>
    <dbReference type="NCBI Taxonomy" id="6087"/>
    <lineage>
        <taxon>Eukaryota</taxon>
        <taxon>Metazoa</taxon>
        <taxon>Cnidaria</taxon>
        <taxon>Hydrozoa</taxon>
        <taxon>Hydroidolina</taxon>
        <taxon>Anthoathecata</taxon>
        <taxon>Aplanulata</taxon>
        <taxon>Hydridae</taxon>
        <taxon>Hydra</taxon>
    </lineage>
</organism>
<dbReference type="SUPFAM" id="SSF50978">
    <property type="entry name" value="WD40 repeat-like"/>
    <property type="match status" value="1"/>
</dbReference>
<keyword evidence="2" id="KW-0677">Repeat</keyword>
<dbReference type="InterPro" id="IPR036322">
    <property type="entry name" value="WD40_repeat_dom_sf"/>
</dbReference>
<feature type="region of interest" description="Disordered" evidence="5">
    <location>
        <begin position="358"/>
        <end position="391"/>
    </location>
</feature>
<protein>
    <submittedName>
        <fullName evidence="6">p21-activated protein kinase-interacting protein 1</fullName>
    </submittedName>
</protein>
<dbReference type="PANTHER" id="PTHR44675:SF1">
    <property type="entry name" value="P21-ACTIVATED PROTEIN KINASE-INTERACTING PROTEIN 1"/>
    <property type="match status" value="1"/>
</dbReference>
<dbReference type="InterPro" id="IPR019775">
    <property type="entry name" value="WD40_repeat_CS"/>
</dbReference>
<evidence type="ECO:0000256" key="1">
    <source>
        <dbReference type="ARBA" id="ARBA00022574"/>
    </source>
</evidence>
<dbReference type="PROSITE" id="PS50082">
    <property type="entry name" value="WD_REPEATS_2"/>
    <property type="match status" value="2"/>
</dbReference>
<evidence type="ECO:0000256" key="2">
    <source>
        <dbReference type="ARBA" id="ARBA00022737"/>
    </source>
</evidence>
<dbReference type="PROSITE" id="PS00678">
    <property type="entry name" value="WD_REPEATS_1"/>
    <property type="match status" value="1"/>
</dbReference>
<dbReference type="PANTHER" id="PTHR44675">
    <property type="entry name" value="PAK1 INTERACTING PROTEIN 1"/>
    <property type="match status" value="1"/>
</dbReference>
<gene>
    <name evidence="6" type="primary">PAK1IP1</name>
</gene>
<sequence length="391" mass="43999">FSRNIVWDADLVFLLLCFIKMEVIVGTYNHVLFGFKFVLNEESDHWTFEPLFTDQGHAGYIKTVATGGRYLASGGSDETIRLFDMKKHVELGTLMQQSGSVTSINFFGSQHMLSASEDGTICIWKCKSWECEKVLKGHRGPVLSISIHPTGRLALSVSKDKSIKTWNLLTGRPAYTTSIKEVGEIIRWSPSGDSYAVVVGCKLTVNKITGIDEPHIYTCEKYILAIEYLTDSIIMLAGEFNDIIIYNFQKSSVLQKLCGHKVRVKGVAIGDQDDKKVFIFTVSSDGNIKAWCLNKENYEDHSLLASIDLPGRPTCITVKQSVSLKLQNKVTNEITNESNETYKKQKLKLDQKNVITENDVEVKHSKKKTKKETGSNKKETDIPKKRLKNKT</sequence>
<feature type="repeat" description="WD" evidence="4">
    <location>
        <begin position="94"/>
        <end position="125"/>
    </location>
</feature>
<dbReference type="EMBL" id="HAAD01000753">
    <property type="protein sequence ID" value="CDG66985.1"/>
    <property type="molecule type" value="mRNA"/>
</dbReference>
<accession>T2M4Y9</accession>
<evidence type="ECO:0000313" key="6">
    <source>
        <dbReference type="EMBL" id="CDG66985.1"/>
    </source>
</evidence>
<proteinExistence type="evidence at transcript level"/>
<keyword evidence="6" id="KW-0808">Transferase</keyword>
<feature type="non-terminal residue" evidence="6">
    <location>
        <position position="1"/>
    </location>
</feature>
<dbReference type="AlphaFoldDB" id="T2M4Y9"/>
<dbReference type="PROSITE" id="PS50294">
    <property type="entry name" value="WD_REPEATS_REGION"/>
    <property type="match status" value="1"/>
</dbReference>
<dbReference type="InterPro" id="IPR001680">
    <property type="entry name" value="WD40_rpt"/>
</dbReference>
<reference evidence="6" key="1">
    <citation type="journal article" date="2013" name="Genome Biol. Evol.">
        <title>Punctuated emergences of genetic and phenotypic innovations in eumetazoan, bilaterian, euteleostome, and hominidae ancestors.</title>
        <authorList>
            <person name="Wenger Y."/>
            <person name="Galliot B."/>
        </authorList>
    </citation>
    <scope>NUCLEOTIDE SEQUENCE</scope>
    <source>
        <tissue evidence="6">Whole animals</tissue>
    </source>
</reference>
<feature type="repeat" description="WD" evidence="4">
    <location>
        <begin position="135"/>
        <end position="176"/>
    </location>
</feature>
<dbReference type="InterPro" id="IPR015943">
    <property type="entry name" value="WD40/YVTN_repeat-like_dom_sf"/>
</dbReference>
<evidence type="ECO:0000256" key="5">
    <source>
        <dbReference type="SAM" id="MobiDB-lite"/>
    </source>
</evidence>
<dbReference type="Pfam" id="PF00400">
    <property type="entry name" value="WD40"/>
    <property type="match status" value="3"/>
</dbReference>
<keyword evidence="6" id="KW-0418">Kinase</keyword>
<dbReference type="InterPro" id="IPR051959">
    <property type="entry name" value="PAK1-Kinase_Regulator"/>
</dbReference>
<name>T2M4Y9_HYDVU</name>
<evidence type="ECO:0000256" key="3">
    <source>
        <dbReference type="ARBA" id="ARBA00045213"/>
    </source>
</evidence>
<keyword evidence="1 4" id="KW-0853">WD repeat</keyword>
<evidence type="ECO:0000256" key="4">
    <source>
        <dbReference type="PROSITE-ProRule" id="PRU00221"/>
    </source>
</evidence>
<dbReference type="SMART" id="SM00320">
    <property type="entry name" value="WD40"/>
    <property type="match status" value="4"/>
</dbReference>